<evidence type="ECO:0000313" key="2">
    <source>
        <dbReference type="Proteomes" id="UP000254866"/>
    </source>
</evidence>
<organism evidence="1 2">
    <name type="scientific">Venustampulla echinocandica</name>
    <dbReference type="NCBI Taxonomy" id="2656787"/>
    <lineage>
        <taxon>Eukaryota</taxon>
        <taxon>Fungi</taxon>
        <taxon>Dikarya</taxon>
        <taxon>Ascomycota</taxon>
        <taxon>Pezizomycotina</taxon>
        <taxon>Leotiomycetes</taxon>
        <taxon>Helotiales</taxon>
        <taxon>Pleuroascaceae</taxon>
        <taxon>Venustampulla</taxon>
    </lineage>
</organism>
<dbReference type="OrthoDB" id="3555536at2759"/>
<accession>A0A370TLK2</accession>
<dbReference type="RefSeq" id="XP_031869059.1">
    <property type="nucleotide sequence ID" value="XM_032014378.1"/>
</dbReference>
<name>A0A370TLK2_9HELO</name>
<evidence type="ECO:0000313" key="1">
    <source>
        <dbReference type="EMBL" id="RDL36403.1"/>
    </source>
</evidence>
<dbReference type="STRING" id="2656787.A0A370TLK2"/>
<reference evidence="1 2" key="1">
    <citation type="journal article" date="2018" name="IMA Fungus">
        <title>IMA Genome-F 9: Draft genome sequence of Annulohypoxylon stygium, Aspergillus mulundensis, Berkeleyomyces basicola (syn. Thielaviopsis basicola), Ceratocystis smalleyi, two Cercospora beticola strains, Coleophoma cylindrospora, Fusarium fracticaudum, Phialophora cf. hyalina, and Morchella septimelata.</title>
        <authorList>
            <person name="Wingfield B.D."/>
            <person name="Bills G.F."/>
            <person name="Dong Y."/>
            <person name="Huang W."/>
            <person name="Nel W.J."/>
            <person name="Swalarsk-Parry B.S."/>
            <person name="Vaghefi N."/>
            <person name="Wilken P.M."/>
            <person name="An Z."/>
            <person name="de Beer Z.W."/>
            <person name="De Vos L."/>
            <person name="Chen L."/>
            <person name="Duong T.A."/>
            <person name="Gao Y."/>
            <person name="Hammerbacher A."/>
            <person name="Kikkert J.R."/>
            <person name="Li Y."/>
            <person name="Li H."/>
            <person name="Li K."/>
            <person name="Li Q."/>
            <person name="Liu X."/>
            <person name="Ma X."/>
            <person name="Naidoo K."/>
            <person name="Pethybridge S.J."/>
            <person name="Sun J."/>
            <person name="Steenkamp E.T."/>
            <person name="van der Nest M.A."/>
            <person name="van Wyk S."/>
            <person name="Wingfield M.J."/>
            <person name="Xiong C."/>
            <person name="Yue Q."/>
            <person name="Zhang X."/>
        </authorList>
    </citation>
    <scope>NUCLEOTIDE SEQUENCE [LARGE SCALE GENOMIC DNA]</scope>
    <source>
        <strain evidence="1 2">BP 5553</strain>
    </source>
</reference>
<dbReference type="GeneID" id="43598604"/>
<dbReference type="AlphaFoldDB" id="A0A370TLK2"/>
<protein>
    <submittedName>
        <fullName evidence="1">Uncharacterized protein</fullName>
    </submittedName>
</protein>
<sequence>MPTIQTLRRQPSEAKTVKDLWKRTILGVSDEDKDIPLAWALLNFSAEISIYAVLPVHTIRSIGFRIAPQLSAVILLEEVESRQIIVNQEALDRQKLSKELSESEMKFERFATRAPLGLEIIRPDGLPLSANDIWKEPMKLNIGSDWAWWREALIDGEFEMVSNA</sequence>
<comment type="caution">
    <text evidence="1">The sequence shown here is derived from an EMBL/GenBank/DDBJ whole genome shotgun (WGS) entry which is preliminary data.</text>
</comment>
<keyword evidence="2" id="KW-1185">Reference proteome</keyword>
<dbReference type="Proteomes" id="UP000254866">
    <property type="component" value="Unassembled WGS sequence"/>
</dbReference>
<gene>
    <name evidence="1" type="ORF">BP5553_05755</name>
</gene>
<dbReference type="EMBL" id="NPIC01000004">
    <property type="protein sequence ID" value="RDL36403.1"/>
    <property type="molecule type" value="Genomic_DNA"/>
</dbReference>
<proteinExistence type="predicted"/>